<evidence type="ECO:0000313" key="1">
    <source>
        <dbReference type="EMBL" id="QRE05212.1"/>
    </source>
</evidence>
<dbReference type="RefSeq" id="WP_011963950.1">
    <property type="nucleotide sequence ID" value="NZ_CBCRUL010000001.1"/>
</dbReference>
<dbReference type="AlphaFoldDB" id="A0A075S8L2"/>
<dbReference type="EMBL" id="CP059075">
    <property type="protein sequence ID" value="QRE05212.1"/>
    <property type="molecule type" value="Genomic_DNA"/>
</dbReference>
<dbReference type="KEGG" id="fpq:IB65_09210"/>
<dbReference type="GeneID" id="66551971"/>
<dbReference type="KEGG" id="fpw:IA04_08925"/>
<dbReference type="KEGG" id="fpc:FPSM_00954"/>
<dbReference type="KEGG" id="fpv:IA03_08990"/>
<gene>
    <name evidence="1" type="ORF">H0H26_06385</name>
</gene>
<name>A0A075S8L2_FLAPS</name>
<reference evidence="1 2" key="1">
    <citation type="submission" date="2020-07" db="EMBL/GenBank/DDBJ databases">
        <title>Genomic characterization of Flavobacterium psychrophilum strains.</title>
        <authorList>
            <person name="Castillo D."/>
            <person name="Jorgensen J."/>
            <person name="Middelboe M."/>
        </authorList>
    </citation>
    <scope>NUCLEOTIDE SEQUENCE [LARGE SCALE GENOMIC DNA]</scope>
    <source>
        <strain evidence="1 2">FPS-R7</strain>
    </source>
</reference>
<evidence type="ECO:0000313" key="2">
    <source>
        <dbReference type="Proteomes" id="UP000596329"/>
    </source>
</evidence>
<dbReference type="KEGG" id="fpk:IA06_08930"/>
<dbReference type="Proteomes" id="UP000596329">
    <property type="component" value="Chromosome"/>
</dbReference>
<sequence length="147" mass="16737">MKNKTINIKAANEVNILILLFFGVTLTEVVAEFFCFVSFIYFLKALICPLLIVIYCKSSVKRNNCFILALIFGLIANIFFVAKDFNSILLGSLFFMFYRILIIYLVVKIVSMPNYLPVILATIPFAIIFLYVTTLAIDELGSVFVYI</sequence>
<accession>A0A075S8L2</accession>
<proteinExistence type="predicted"/>
<organism evidence="1 2">
    <name type="scientific">Flavobacterium psychrophilum</name>
    <dbReference type="NCBI Taxonomy" id="96345"/>
    <lineage>
        <taxon>Bacteria</taxon>
        <taxon>Pseudomonadati</taxon>
        <taxon>Bacteroidota</taxon>
        <taxon>Flavobacteriia</taxon>
        <taxon>Flavobacteriales</taxon>
        <taxon>Flavobacteriaceae</taxon>
        <taxon>Flavobacterium</taxon>
    </lineage>
</organism>
<protein>
    <submittedName>
        <fullName evidence="1">Uncharacterized protein</fullName>
    </submittedName>
</protein>